<organism evidence="12">
    <name type="scientific">Leptosphaeria maculans (strain JN3 / isolate v23.1.3 / race Av1-4-5-6-7-8)</name>
    <name type="common">Blackleg fungus</name>
    <name type="synonym">Phoma lingam</name>
    <dbReference type="NCBI Taxonomy" id="985895"/>
    <lineage>
        <taxon>Eukaryota</taxon>
        <taxon>Fungi</taxon>
        <taxon>Dikarya</taxon>
        <taxon>Ascomycota</taxon>
        <taxon>Pezizomycotina</taxon>
        <taxon>Dothideomycetes</taxon>
        <taxon>Pleosporomycetidae</taxon>
        <taxon>Pleosporales</taxon>
        <taxon>Pleosporineae</taxon>
        <taxon>Leptosphaeriaceae</taxon>
        <taxon>Plenodomus</taxon>
        <taxon>Plenodomus lingam/Leptosphaeria maculans species complex</taxon>
    </lineage>
</organism>
<evidence type="ECO:0000256" key="8">
    <source>
        <dbReference type="ARBA" id="ARBA00023157"/>
    </source>
</evidence>
<dbReference type="GO" id="GO:0030600">
    <property type="term" value="F:feruloyl esterase activity"/>
    <property type="evidence" value="ECO:0007669"/>
    <property type="project" value="UniProtKB-EC"/>
</dbReference>
<dbReference type="RefSeq" id="XP_003841070.1">
    <property type="nucleotide sequence ID" value="XM_003841022.1"/>
</dbReference>
<keyword evidence="5 10" id="KW-0732">Signal</keyword>
<evidence type="ECO:0000313" key="11">
    <source>
        <dbReference type="EMBL" id="CBX97591.1"/>
    </source>
</evidence>
<keyword evidence="6 10" id="KW-0378">Hydrolase</keyword>
<keyword evidence="3" id="KW-0624">Polysaccharide degradation</keyword>
<dbReference type="VEuPathDB" id="FungiDB:LEMA_P090000.1"/>
<dbReference type="Pfam" id="PF07519">
    <property type="entry name" value="Tannase"/>
    <property type="match status" value="2"/>
</dbReference>
<dbReference type="SUPFAM" id="SSF53474">
    <property type="entry name" value="alpha/beta-Hydrolases"/>
    <property type="match status" value="1"/>
</dbReference>
<dbReference type="Proteomes" id="UP000002668">
    <property type="component" value="Genome"/>
</dbReference>
<evidence type="ECO:0000256" key="6">
    <source>
        <dbReference type="ARBA" id="ARBA00022801"/>
    </source>
</evidence>
<keyword evidence="12" id="KW-1185">Reference proteome</keyword>
<sequence>MMSKHPAWIALLSASAGFACSTPDVTESPTNDTFTTKCAAIASQLSIEHGTVHFSQFVSAGTNLTFPDKHPECFPAAIEVVADMCRVALAVATTNSSGLTMEAWLPSNWTGRFLTSGNGGLDGCIKYEDMVYATSLGFASIGTNNGHHGSSGLPFLNSPEVVEDFAYRAVLTGTVVGKEISKTFYGKEHDKSYYFGCSTAGRQGFKMAQDYPEEFDGFVTGAPAVAFSNLTSWSGHFYNITGPPGSPTFVTRAQWAIVHQDVLKQCDMQDGLADGILEYPYACQYDPSGLVCSEGSNTTTCLTPLQVETVKGVHAPLLNDYGDLVYPRLAPGAELAAAPILLAGNIFPYSVDFFRYAIYNDPSWSPYTLNGTDYDNAARLNPFNIQTWEGDLSGVNNRGAKVLHWHGAEDPIISSEISPLYYKHVSSTMRLSPEELDSFYRYFTISGLDHCNGGTGAHAIGQGIGQVNSLDPKENILMAIVDWVENGNAPETVVGTKFVNNTESAGIEFQRAHCKYPKRNQYKGTGDSNVIESWECVDP</sequence>
<dbReference type="PROSITE" id="PS51257">
    <property type="entry name" value="PROKAR_LIPOPROTEIN"/>
    <property type="match status" value="1"/>
</dbReference>
<dbReference type="AlphaFoldDB" id="E5A2F6"/>
<keyword evidence="8" id="KW-1015">Disulfide bond</keyword>
<accession>E5A2F6</accession>
<proteinExistence type="inferred from homology"/>
<dbReference type="eggNOG" id="ENOG502QPXZ">
    <property type="taxonomic scope" value="Eukaryota"/>
</dbReference>
<dbReference type="Gene3D" id="3.40.50.1820">
    <property type="entry name" value="alpha/beta hydrolase"/>
    <property type="match status" value="1"/>
</dbReference>
<keyword evidence="7" id="KW-0106">Calcium</keyword>
<keyword evidence="3" id="KW-0119">Carbohydrate metabolism</keyword>
<keyword evidence="4" id="KW-0479">Metal-binding</keyword>
<evidence type="ECO:0000256" key="10">
    <source>
        <dbReference type="RuleBase" id="RU361238"/>
    </source>
</evidence>
<name>E5A2F6_LEPMJ</name>
<dbReference type="OMA" id="AWFPREY"/>
<dbReference type="GO" id="GO:0045493">
    <property type="term" value="P:xylan catabolic process"/>
    <property type="evidence" value="ECO:0007669"/>
    <property type="project" value="UniProtKB-KW"/>
</dbReference>
<evidence type="ECO:0000256" key="1">
    <source>
        <dbReference type="ARBA" id="ARBA00006249"/>
    </source>
</evidence>
<dbReference type="EC" id="3.1.1.-" evidence="10"/>
<evidence type="ECO:0000256" key="9">
    <source>
        <dbReference type="ARBA" id="ARBA00034075"/>
    </source>
</evidence>
<protein>
    <recommendedName>
        <fullName evidence="10">Carboxylic ester hydrolase</fullName>
        <ecNumber evidence="10">3.1.1.-</ecNumber>
    </recommendedName>
</protein>
<dbReference type="GO" id="GO:0046872">
    <property type="term" value="F:metal ion binding"/>
    <property type="evidence" value="ECO:0007669"/>
    <property type="project" value="UniProtKB-KW"/>
</dbReference>
<dbReference type="InterPro" id="IPR029058">
    <property type="entry name" value="AB_hydrolase_fold"/>
</dbReference>
<evidence type="ECO:0000256" key="7">
    <source>
        <dbReference type="ARBA" id="ARBA00022837"/>
    </source>
</evidence>
<dbReference type="EMBL" id="FP929132">
    <property type="protein sequence ID" value="CBX97591.1"/>
    <property type="molecule type" value="Genomic_DNA"/>
</dbReference>
<keyword evidence="3" id="KW-0858">Xylan degradation</keyword>
<evidence type="ECO:0000256" key="5">
    <source>
        <dbReference type="ARBA" id="ARBA00022729"/>
    </source>
</evidence>
<evidence type="ECO:0000256" key="4">
    <source>
        <dbReference type="ARBA" id="ARBA00022723"/>
    </source>
</evidence>
<feature type="signal peptide" evidence="10">
    <location>
        <begin position="1"/>
        <end position="21"/>
    </location>
</feature>
<comment type="similarity">
    <text evidence="1 10">Belongs to the tannase family.</text>
</comment>
<feature type="chain" id="PRO_5005128119" description="Carboxylic ester hydrolase" evidence="10">
    <location>
        <begin position="22"/>
        <end position="539"/>
    </location>
</feature>
<reference evidence="12" key="1">
    <citation type="journal article" date="2011" name="Nat. Commun.">
        <title>Effector diversification within compartments of the Leptosphaeria maculans genome affected by Repeat-Induced Point mutations.</title>
        <authorList>
            <person name="Rouxel T."/>
            <person name="Grandaubert J."/>
            <person name="Hane J.K."/>
            <person name="Hoede C."/>
            <person name="van de Wouw A.P."/>
            <person name="Couloux A."/>
            <person name="Dominguez V."/>
            <person name="Anthouard V."/>
            <person name="Bally P."/>
            <person name="Bourras S."/>
            <person name="Cozijnsen A.J."/>
            <person name="Ciuffetti L.M."/>
            <person name="Degrave A."/>
            <person name="Dilmaghani A."/>
            <person name="Duret L."/>
            <person name="Fudal I."/>
            <person name="Goodwin S.B."/>
            <person name="Gout L."/>
            <person name="Glaser N."/>
            <person name="Linglin J."/>
            <person name="Kema G.H.J."/>
            <person name="Lapalu N."/>
            <person name="Lawrence C.B."/>
            <person name="May K."/>
            <person name="Meyer M."/>
            <person name="Ollivier B."/>
            <person name="Poulain J."/>
            <person name="Schoch C.L."/>
            <person name="Simon A."/>
            <person name="Spatafora J.W."/>
            <person name="Stachowiak A."/>
            <person name="Turgeon B.G."/>
            <person name="Tyler B.M."/>
            <person name="Vincent D."/>
            <person name="Weissenbach J."/>
            <person name="Amselem J."/>
            <person name="Quesneville H."/>
            <person name="Oliver R.P."/>
            <person name="Wincker P."/>
            <person name="Balesdent M.-H."/>
            <person name="Howlett B.J."/>
        </authorList>
    </citation>
    <scope>NUCLEOTIDE SEQUENCE [LARGE SCALE GENOMIC DNA]</scope>
    <source>
        <strain evidence="12">JN3 / isolate v23.1.3 / race Av1-4-5-6-7-8</strain>
    </source>
</reference>
<dbReference type="STRING" id="985895.E5A2F6"/>
<comment type="catalytic activity">
    <reaction evidence="9">
        <text>feruloyl-polysaccharide + H2O = ferulate + polysaccharide.</text>
        <dbReference type="EC" id="3.1.1.73"/>
    </reaction>
</comment>
<evidence type="ECO:0000256" key="2">
    <source>
        <dbReference type="ARBA" id="ARBA00022487"/>
    </source>
</evidence>
<dbReference type="InterPro" id="IPR011118">
    <property type="entry name" value="Tannase/feruloyl_esterase"/>
</dbReference>
<dbReference type="PANTHER" id="PTHR33938">
    <property type="entry name" value="FERULOYL ESTERASE B-RELATED"/>
    <property type="match status" value="1"/>
</dbReference>
<dbReference type="PANTHER" id="PTHR33938:SF15">
    <property type="entry name" value="FERULOYL ESTERASE B-RELATED"/>
    <property type="match status" value="1"/>
</dbReference>
<keyword evidence="2" id="KW-0719">Serine esterase</keyword>
<evidence type="ECO:0000256" key="3">
    <source>
        <dbReference type="ARBA" id="ARBA00022651"/>
    </source>
</evidence>
<evidence type="ECO:0000313" key="12">
    <source>
        <dbReference type="Proteomes" id="UP000002668"/>
    </source>
</evidence>
<dbReference type="HOGENOM" id="CLU_014819_1_0_1"/>
<dbReference type="GeneID" id="13281796"/>
<dbReference type="InParanoid" id="E5A2F6"/>
<gene>
    <name evidence="11" type="ORF">LEMA_P090000.1</name>
</gene>
<dbReference type="OrthoDB" id="3039123at2759"/>